<proteinExistence type="predicted"/>
<evidence type="ECO:0000313" key="2">
    <source>
        <dbReference type="EMBL" id="NGN68696.1"/>
    </source>
</evidence>
<dbReference type="AlphaFoldDB" id="A0A6G4UAH7"/>
<evidence type="ECO:0000259" key="1">
    <source>
        <dbReference type="Pfam" id="PF01261"/>
    </source>
</evidence>
<accession>A0A6G4UAH7</accession>
<name>A0A6G4UAH7_9ACTN</name>
<reference evidence="2 3" key="1">
    <citation type="submission" date="2020-02" db="EMBL/GenBank/DDBJ databases">
        <title>Whole-genome analyses of novel actinobacteria.</title>
        <authorList>
            <person name="Sahin N."/>
        </authorList>
    </citation>
    <scope>NUCLEOTIDE SEQUENCE [LARGE SCALE GENOMIC DNA]</scope>
    <source>
        <strain evidence="2 3">A7024</strain>
    </source>
</reference>
<dbReference type="Gene3D" id="3.20.20.150">
    <property type="entry name" value="Divalent-metal-dependent TIM barrel enzymes"/>
    <property type="match status" value="1"/>
</dbReference>
<dbReference type="InterPro" id="IPR013022">
    <property type="entry name" value="Xyl_isomerase-like_TIM-brl"/>
</dbReference>
<evidence type="ECO:0000313" key="3">
    <source>
        <dbReference type="Proteomes" id="UP000481583"/>
    </source>
</evidence>
<dbReference type="Pfam" id="PF01261">
    <property type="entry name" value="AP_endonuc_2"/>
    <property type="match status" value="1"/>
</dbReference>
<dbReference type="SUPFAM" id="SSF51658">
    <property type="entry name" value="Xylose isomerase-like"/>
    <property type="match status" value="1"/>
</dbReference>
<dbReference type="PANTHER" id="PTHR12110:SF21">
    <property type="entry name" value="XYLOSE ISOMERASE-LIKE TIM BARREL DOMAIN-CONTAINING PROTEIN"/>
    <property type="match status" value="1"/>
</dbReference>
<dbReference type="Proteomes" id="UP000481583">
    <property type="component" value="Unassembled WGS sequence"/>
</dbReference>
<protein>
    <submittedName>
        <fullName evidence="2">Sugar phosphate isomerase/epimerase</fullName>
    </submittedName>
</protein>
<dbReference type="InterPro" id="IPR036237">
    <property type="entry name" value="Xyl_isomerase-like_sf"/>
</dbReference>
<organism evidence="2 3">
    <name type="scientific">Streptomyces coryli</name>
    <dbReference type="NCBI Taxonomy" id="1128680"/>
    <lineage>
        <taxon>Bacteria</taxon>
        <taxon>Bacillati</taxon>
        <taxon>Actinomycetota</taxon>
        <taxon>Actinomycetes</taxon>
        <taxon>Kitasatosporales</taxon>
        <taxon>Streptomycetaceae</taxon>
        <taxon>Streptomyces</taxon>
    </lineage>
</organism>
<feature type="domain" description="Xylose isomerase-like TIM barrel" evidence="1">
    <location>
        <begin position="19"/>
        <end position="245"/>
    </location>
</feature>
<comment type="caution">
    <text evidence="2">The sequence shown here is derived from an EMBL/GenBank/DDBJ whole genome shotgun (WGS) entry which is preliminary data.</text>
</comment>
<keyword evidence="3" id="KW-1185">Reference proteome</keyword>
<dbReference type="GO" id="GO:0016853">
    <property type="term" value="F:isomerase activity"/>
    <property type="evidence" value="ECO:0007669"/>
    <property type="project" value="UniProtKB-KW"/>
</dbReference>
<dbReference type="PANTHER" id="PTHR12110">
    <property type="entry name" value="HYDROXYPYRUVATE ISOMERASE"/>
    <property type="match status" value="1"/>
</dbReference>
<sequence>MRLAFSTLGLPGLPVADVVELARSNGYQGVELRCHPEEPVHTGLGRLERADVVEEFAKSEIEILTLASYVKVAAPGDDTPVLTELREQLALAHDLGAAHVRVFPGAGDVPAIESDPTAVRRLAAVAPYAADLGVRVLLETHDSHPTGKDAARILEQVNHRSTGAIWDLMHPWRAGEEPADTLAALTAGPYLAYVQVKDASSAEDTTPLALGAGALPLAETLVLLTEAGWDGWLCWEYEKRWYPQAAELTKLLAPGREHLLQLLSYAS</sequence>
<dbReference type="InterPro" id="IPR050312">
    <property type="entry name" value="IolE/XylAMocC-like"/>
</dbReference>
<keyword evidence="2" id="KW-0413">Isomerase</keyword>
<gene>
    <name evidence="2" type="ORF">G5C51_33000</name>
</gene>
<dbReference type="EMBL" id="JAAKZV010000223">
    <property type="protein sequence ID" value="NGN68696.1"/>
    <property type="molecule type" value="Genomic_DNA"/>
</dbReference>